<feature type="compositionally biased region" description="Polar residues" evidence="1">
    <location>
        <begin position="1"/>
        <end position="12"/>
    </location>
</feature>
<feature type="region of interest" description="Disordered" evidence="1">
    <location>
        <begin position="1"/>
        <end position="69"/>
    </location>
</feature>
<gene>
    <name evidence="2" type="ORF">LTR78_008918</name>
</gene>
<feature type="compositionally biased region" description="Gly residues" evidence="1">
    <location>
        <begin position="414"/>
        <end position="427"/>
    </location>
</feature>
<feature type="non-terminal residue" evidence="2">
    <location>
        <position position="737"/>
    </location>
</feature>
<dbReference type="Proteomes" id="UP001274830">
    <property type="component" value="Unassembled WGS sequence"/>
</dbReference>
<proteinExistence type="predicted"/>
<feature type="compositionally biased region" description="Basic and acidic residues" evidence="1">
    <location>
        <begin position="595"/>
        <end position="606"/>
    </location>
</feature>
<feature type="compositionally biased region" description="Polar residues" evidence="1">
    <location>
        <begin position="126"/>
        <end position="136"/>
    </location>
</feature>
<organism evidence="2 3">
    <name type="scientific">Recurvomyces mirabilis</name>
    <dbReference type="NCBI Taxonomy" id="574656"/>
    <lineage>
        <taxon>Eukaryota</taxon>
        <taxon>Fungi</taxon>
        <taxon>Dikarya</taxon>
        <taxon>Ascomycota</taxon>
        <taxon>Pezizomycotina</taxon>
        <taxon>Dothideomycetes</taxon>
        <taxon>Dothideomycetidae</taxon>
        <taxon>Mycosphaerellales</taxon>
        <taxon>Teratosphaeriaceae</taxon>
        <taxon>Recurvomyces</taxon>
    </lineage>
</organism>
<feature type="compositionally biased region" description="Basic and acidic residues" evidence="1">
    <location>
        <begin position="550"/>
        <end position="559"/>
    </location>
</feature>
<evidence type="ECO:0000313" key="2">
    <source>
        <dbReference type="EMBL" id="KAK3671283.1"/>
    </source>
</evidence>
<dbReference type="AlphaFoldDB" id="A0AAE0TPH0"/>
<feature type="compositionally biased region" description="Polar residues" evidence="1">
    <location>
        <begin position="445"/>
        <end position="469"/>
    </location>
</feature>
<keyword evidence="3" id="KW-1185">Reference proteome</keyword>
<dbReference type="EMBL" id="JAUTXT010000045">
    <property type="protein sequence ID" value="KAK3671283.1"/>
    <property type="molecule type" value="Genomic_DNA"/>
</dbReference>
<feature type="region of interest" description="Disordered" evidence="1">
    <location>
        <begin position="402"/>
        <end position="495"/>
    </location>
</feature>
<accession>A0AAE0TPH0</accession>
<feature type="compositionally biased region" description="Basic and acidic residues" evidence="1">
    <location>
        <begin position="515"/>
        <end position="534"/>
    </location>
</feature>
<feature type="compositionally biased region" description="Low complexity" evidence="1">
    <location>
        <begin position="190"/>
        <end position="204"/>
    </location>
</feature>
<feature type="region of interest" description="Disordered" evidence="1">
    <location>
        <begin position="106"/>
        <end position="150"/>
    </location>
</feature>
<feature type="compositionally biased region" description="Polar residues" evidence="1">
    <location>
        <begin position="690"/>
        <end position="737"/>
    </location>
</feature>
<evidence type="ECO:0000313" key="3">
    <source>
        <dbReference type="Proteomes" id="UP001274830"/>
    </source>
</evidence>
<feature type="region of interest" description="Disordered" evidence="1">
    <location>
        <begin position="511"/>
        <end position="737"/>
    </location>
</feature>
<sequence length="737" mass="79312">MEQSIPSFQSFVKRTPTPEAHKPLPPTPLRTRRPSSFKSIDSRPSSRFTRRSSSVYSRRQSEWSIPLDSPEDIPAVPTWRLEDLADQNLLLRPIAYSASTSQLVTKPSTQQQTLEPRAYSPLIVTPSPTASRNTTPSPAPSEPQENVLLPPPAGFMQVPKKHLRTVSLEKAKEMLQAPGALRLLPEELRAQQQAQATPAQAPPALTKSRSQEPLRKSSSAMIGLADDLAQNPTISTLIDLQGRERVVSIPRIVLQPISPPPTTPSTFATLNTISSHPPTYIRVGTGPAKDMAPLSSQTREASRAKAAQALGLADADEPRGRTKTRGPRNLCYDHYLPSTTTTKRESGGSDSDGSGEGKSDAQKIAREYHAMLSAQYRSTSTGSAVTEGSSEMDVGAHMKMVPQPLFGDKSAPQSGGGGSGGSGGGGRILQRSQTSVSPGHIRNESVASTQSMGSQGSFPLRLSFSQGPTTAHRRRSTSGMIPISPPTPTTAALPLASNPFVISPVEVTGETQWVRQREEMGGRRRRGSEDDKRVSSHYPHVMPRRKKSGKGQERERDRSPGGSPFGRKGSSKVRERPRSPAGSPFKNPLASNPPARDDVESGHDIRPGNPFQQRVMDGGAKYNKPLALDTTQPRSSEESQRSYGSLASPTSPPFALASPTSPIHLGWSETAKTAFDESRSSFPRSSYPPATQTLHPSTTFPGSSSQAMRKPTNSSIQSSIRTTYISLPGSGRTSADS</sequence>
<reference evidence="2" key="1">
    <citation type="submission" date="2023-07" db="EMBL/GenBank/DDBJ databases">
        <title>Black Yeasts Isolated from many extreme environments.</title>
        <authorList>
            <person name="Coleine C."/>
            <person name="Stajich J.E."/>
            <person name="Selbmann L."/>
        </authorList>
    </citation>
    <scope>NUCLEOTIDE SEQUENCE</scope>
    <source>
        <strain evidence="2">CCFEE 5485</strain>
    </source>
</reference>
<comment type="caution">
    <text evidence="2">The sequence shown here is derived from an EMBL/GenBank/DDBJ whole genome shotgun (WGS) entry which is preliminary data.</text>
</comment>
<evidence type="ECO:0000256" key="1">
    <source>
        <dbReference type="SAM" id="MobiDB-lite"/>
    </source>
</evidence>
<feature type="region of interest" description="Disordered" evidence="1">
    <location>
        <begin position="190"/>
        <end position="218"/>
    </location>
</feature>
<feature type="compositionally biased region" description="Low complexity" evidence="1">
    <location>
        <begin position="304"/>
        <end position="313"/>
    </location>
</feature>
<feature type="compositionally biased region" description="Low complexity" evidence="1">
    <location>
        <begin position="680"/>
        <end position="689"/>
    </location>
</feature>
<name>A0AAE0TPH0_9PEZI</name>
<protein>
    <submittedName>
        <fullName evidence="2">Uncharacterized protein</fullName>
    </submittedName>
</protein>
<feature type="region of interest" description="Disordered" evidence="1">
    <location>
        <begin position="288"/>
        <end position="360"/>
    </location>
</feature>
<feature type="compositionally biased region" description="Low complexity" evidence="1">
    <location>
        <begin position="42"/>
        <end position="64"/>
    </location>
</feature>